<dbReference type="CDD" id="cd00118">
    <property type="entry name" value="LysM"/>
    <property type="match status" value="1"/>
</dbReference>
<dbReference type="Pfam" id="PF01520">
    <property type="entry name" value="Amidase_3"/>
    <property type="match status" value="1"/>
</dbReference>
<name>A0ABS4SDX0_9BACI</name>
<dbReference type="GO" id="GO:0008745">
    <property type="term" value="F:N-acetylmuramoyl-L-alanine amidase activity"/>
    <property type="evidence" value="ECO:0007669"/>
    <property type="project" value="UniProtKB-EC"/>
</dbReference>
<dbReference type="CDD" id="cd02696">
    <property type="entry name" value="MurNAc-LAA"/>
    <property type="match status" value="1"/>
</dbReference>
<dbReference type="InterPro" id="IPR050695">
    <property type="entry name" value="N-acetylmuramoyl_amidase_3"/>
</dbReference>
<organism evidence="4 5">
    <name type="scientific">Virgibacillus alimentarius</name>
    <dbReference type="NCBI Taxonomy" id="698769"/>
    <lineage>
        <taxon>Bacteria</taxon>
        <taxon>Bacillati</taxon>
        <taxon>Bacillota</taxon>
        <taxon>Bacilli</taxon>
        <taxon>Bacillales</taxon>
        <taxon>Bacillaceae</taxon>
        <taxon>Virgibacillus</taxon>
    </lineage>
</organism>
<evidence type="ECO:0000259" key="3">
    <source>
        <dbReference type="PROSITE" id="PS51782"/>
    </source>
</evidence>
<gene>
    <name evidence="4" type="ORF">J2Z81_003060</name>
</gene>
<keyword evidence="5" id="KW-1185">Reference proteome</keyword>
<dbReference type="RefSeq" id="WP_226371701.1">
    <property type="nucleotide sequence ID" value="NZ_JAGIKX010000050.1"/>
</dbReference>
<keyword evidence="2" id="KW-0732">Signal</keyword>
<dbReference type="SMART" id="SM00257">
    <property type="entry name" value="LysM"/>
    <property type="match status" value="1"/>
</dbReference>
<dbReference type="Pfam" id="PF01476">
    <property type="entry name" value="LysM"/>
    <property type="match status" value="1"/>
</dbReference>
<dbReference type="EMBL" id="JAGIKX010000050">
    <property type="protein sequence ID" value="MBP2259069.1"/>
    <property type="molecule type" value="Genomic_DNA"/>
</dbReference>
<evidence type="ECO:0000256" key="2">
    <source>
        <dbReference type="SAM" id="SignalP"/>
    </source>
</evidence>
<dbReference type="PANTHER" id="PTHR30404:SF0">
    <property type="entry name" value="N-ACETYLMURAMOYL-L-ALANINE AMIDASE AMIC"/>
    <property type="match status" value="1"/>
</dbReference>
<dbReference type="SUPFAM" id="SSF53187">
    <property type="entry name" value="Zn-dependent exopeptidases"/>
    <property type="match status" value="1"/>
</dbReference>
<sequence length="341" mass="37221">MKYIKVLGLGIIATILLYFASPVVANPVEGDNFSQNSSNERVVDKETRIFVDAGHGGRDPGSQANGIKEKDITLKIAKKVQQYLGEYRGVSVKMSRTGDSYPNLTQRTNAANAWGADLFLSIHINAGGGTGYEDYIYSTISSSSTTGKIQTDIHHEVMKKINMKDRGKKKANLHVLRESSMPAVLTENGFIDHRSDASKMKSQSWINDVARGHVNGIAKAFNLEKESGSYRYTVKKGDTLWEIAKAHGMTVKELKSLNNLKGDTIHPGQVLKVKGSESSGGGSQSFKIGDKVTVKKTATDFATGEPIASYVKGSTYKIIQVDSDRVLLDGIISWVCKKDVK</sequence>
<protein>
    <submittedName>
        <fullName evidence="4">N-acetylmuramoyl-L-alanine amidase</fullName>
        <ecNumber evidence="4">3.5.1.28</ecNumber>
    </submittedName>
</protein>
<evidence type="ECO:0000256" key="1">
    <source>
        <dbReference type="ARBA" id="ARBA00022801"/>
    </source>
</evidence>
<dbReference type="PANTHER" id="PTHR30404">
    <property type="entry name" value="N-ACETYLMURAMOYL-L-ALANINE AMIDASE"/>
    <property type="match status" value="1"/>
</dbReference>
<accession>A0ABS4SDX0</accession>
<feature type="domain" description="LysM" evidence="3">
    <location>
        <begin position="230"/>
        <end position="273"/>
    </location>
</feature>
<dbReference type="SMART" id="SM00646">
    <property type="entry name" value="Ami_3"/>
    <property type="match status" value="1"/>
</dbReference>
<dbReference type="InterPro" id="IPR002508">
    <property type="entry name" value="MurNAc-LAA_cat"/>
</dbReference>
<reference evidence="4 5" key="1">
    <citation type="submission" date="2021-03" db="EMBL/GenBank/DDBJ databases">
        <title>Genomic Encyclopedia of Type Strains, Phase IV (KMG-IV): sequencing the most valuable type-strain genomes for metagenomic binning, comparative biology and taxonomic classification.</title>
        <authorList>
            <person name="Goeker M."/>
        </authorList>
    </citation>
    <scope>NUCLEOTIDE SEQUENCE [LARGE SCALE GENOMIC DNA]</scope>
    <source>
        <strain evidence="4 5">DSM 25790</strain>
    </source>
</reference>
<dbReference type="EC" id="3.5.1.28" evidence="4"/>
<keyword evidence="1 4" id="KW-0378">Hydrolase</keyword>
<dbReference type="PROSITE" id="PS51782">
    <property type="entry name" value="LYSM"/>
    <property type="match status" value="1"/>
</dbReference>
<evidence type="ECO:0000313" key="4">
    <source>
        <dbReference type="EMBL" id="MBP2259069.1"/>
    </source>
</evidence>
<dbReference type="InterPro" id="IPR036779">
    <property type="entry name" value="LysM_dom_sf"/>
</dbReference>
<dbReference type="Gene3D" id="3.40.630.40">
    <property type="entry name" value="Zn-dependent exopeptidases"/>
    <property type="match status" value="1"/>
</dbReference>
<dbReference type="Gene3D" id="3.10.350.10">
    <property type="entry name" value="LysM domain"/>
    <property type="match status" value="1"/>
</dbReference>
<dbReference type="SUPFAM" id="SSF54106">
    <property type="entry name" value="LysM domain"/>
    <property type="match status" value="1"/>
</dbReference>
<dbReference type="Proteomes" id="UP001519294">
    <property type="component" value="Unassembled WGS sequence"/>
</dbReference>
<evidence type="ECO:0000313" key="5">
    <source>
        <dbReference type="Proteomes" id="UP001519294"/>
    </source>
</evidence>
<feature type="signal peptide" evidence="2">
    <location>
        <begin position="1"/>
        <end position="25"/>
    </location>
</feature>
<proteinExistence type="predicted"/>
<dbReference type="InterPro" id="IPR018392">
    <property type="entry name" value="LysM"/>
</dbReference>
<comment type="caution">
    <text evidence="4">The sequence shown here is derived from an EMBL/GenBank/DDBJ whole genome shotgun (WGS) entry which is preliminary data.</text>
</comment>
<feature type="chain" id="PRO_5047487381" evidence="2">
    <location>
        <begin position="26"/>
        <end position="341"/>
    </location>
</feature>